<dbReference type="VEuPathDB" id="FungiDB:BDBG_02593"/>
<feature type="transmembrane region" description="Helical" evidence="2">
    <location>
        <begin position="184"/>
        <end position="204"/>
    </location>
</feature>
<feature type="transmembrane region" description="Helical" evidence="2">
    <location>
        <begin position="590"/>
        <end position="613"/>
    </location>
</feature>
<evidence type="ECO:0000313" key="3">
    <source>
        <dbReference type="EMBL" id="OAT06379.1"/>
    </source>
</evidence>
<dbReference type="OrthoDB" id="5287717at2759"/>
<protein>
    <submittedName>
        <fullName evidence="3">Uncharacterized protein</fullName>
    </submittedName>
</protein>
<feature type="transmembrane region" description="Helical" evidence="2">
    <location>
        <begin position="74"/>
        <end position="95"/>
    </location>
</feature>
<keyword evidence="2" id="KW-1133">Transmembrane helix</keyword>
<evidence type="ECO:0000256" key="1">
    <source>
        <dbReference type="SAM" id="MobiDB-lite"/>
    </source>
</evidence>
<gene>
    <name evidence="3" type="ORF">BDBG_02593</name>
</gene>
<keyword evidence="2" id="KW-0472">Membrane</keyword>
<dbReference type="RefSeq" id="XP_002627922.1">
    <property type="nucleotide sequence ID" value="XM_002627876.2"/>
</dbReference>
<organism evidence="3 4">
    <name type="scientific">Blastomyces gilchristii (strain SLH14081)</name>
    <name type="common">Blastomyces dermatitidis</name>
    <dbReference type="NCBI Taxonomy" id="559298"/>
    <lineage>
        <taxon>Eukaryota</taxon>
        <taxon>Fungi</taxon>
        <taxon>Dikarya</taxon>
        <taxon>Ascomycota</taxon>
        <taxon>Pezizomycotina</taxon>
        <taxon>Eurotiomycetes</taxon>
        <taxon>Eurotiomycetidae</taxon>
        <taxon>Onygenales</taxon>
        <taxon>Ajellomycetaceae</taxon>
        <taxon>Blastomyces</taxon>
    </lineage>
</organism>
<feature type="compositionally biased region" description="Low complexity" evidence="1">
    <location>
        <begin position="1"/>
        <end position="18"/>
    </location>
</feature>
<dbReference type="Proteomes" id="UP000002038">
    <property type="component" value="Unassembled WGS sequence"/>
</dbReference>
<keyword evidence="4" id="KW-1185">Reference proteome</keyword>
<evidence type="ECO:0000256" key="2">
    <source>
        <dbReference type="SAM" id="Phobius"/>
    </source>
</evidence>
<feature type="region of interest" description="Disordered" evidence="1">
    <location>
        <begin position="1"/>
        <end position="32"/>
    </location>
</feature>
<proteinExistence type="predicted"/>
<dbReference type="KEGG" id="bgh:BDBG_02593"/>
<sequence length="691" mass="76650">MATTITPGSSSPGETSEPVHNQRGPGWKDGPVVSETDILLDASTEHKNDSSDGVGESKESPSGYPLQRYWRRSLLLVIVPLGITAYFCLIEWFLISKNAASNRYGHRNALWVYYSWFILGVFGLGISKYGLAGVEATMLQDRHWQVKDAMVLLVHSGQSWSGFSGWMECLQMSIRQRRSVVQRLWYLLSFISLMVTIALPISGLSMELFDGFVRTDNPAKVIGYTMENFDIRGPGQVYRRGRPLLQASAPPTLPGAGVIYTPRYLDRSEYSYLETLPNTLPVNEFAPELFLAPQGQYPVRGSAWGLRLGYNCSVVESASDFALVGRNSSRVLAYSSDTFNLLSYLETATAWNTTREHHEDPQNTNIFEYAMWQVRYKATYEESAPINFNNTITSPVSGLGSPLVKAENGTYQCNNAFFDARPRGSKNPIEHFDIHGNNISDVIEQAPPVGVRCSFFSEAGTAVLDPAYSSFHSFVPVPAVPNNGTASLYSSNPFGTEVSNLLVTLVPDGEIYDQLFKSTNSPPPESYSNDSRYTYFLQAQKILEAVIRAFSVEALQLMYDGLQNLDGAYEHETLKASKPGKILGPSTVPALIPIVLFCIWALGCLVLGVTYGFRRRWAETLDGYSFFRFGADRVEDIRGRPDLVGCNKDLDESEGLKEIPGLIGDSLPGEQVGHIGLVTRRNVADRSKLYM</sequence>
<keyword evidence="2" id="KW-0812">Transmembrane</keyword>
<dbReference type="EMBL" id="GG657450">
    <property type="protein sequence ID" value="OAT06379.1"/>
    <property type="molecule type" value="Genomic_DNA"/>
</dbReference>
<accession>A0A179UGL7</accession>
<dbReference type="GeneID" id="8506446"/>
<evidence type="ECO:0000313" key="4">
    <source>
        <dbReference type="Proteomes" id="UP000002038"/>
    </source>
</evidence>
<reference evidence="4" key="1">
    <citation type="journal article" date="2015" name="PLoS Genet.">
        <title>The dynamic genome and transcriptome of the human fungal pathogen Blastomyces and close relative Emmonsia.</title>
        <authorList>
            <person name="Munoz J.F."/>
            <person name="Gauthier G.M."/>
            <person name="Desjardins C.A."/>
            <person name="Gallo J.E."/>
            <person name="Holder J."/>
            <person name="Sullivan T.D."/>
            <person name="Marty A.J."/>
            <person name="Carmen J.C."/>
            <person name="Chen Z."/>
            <person name="Ding L."/>
            <person name="Gujja S."/>
            <person name="Magrini V."/>
            <person name="Misas E."/>
            <person name="Mitreva M."/>
            <person name="Priest M."/>
            <person name="Saif S."/>
            <person name="Whiston E.A."/>
            <person name="Young S."/>
            <person name="Zeng Q."/>
            <person name="Goldman W.E."/>
            <person name="Mardis E.R."/>
            <person name="Taylor J.W."/>
            <person name="McEwen J.G."/>
            <person name="Clay O.K."/>
            <person name="Klein B.S."/>
            <person name="Cuomo C.A."/>
        </authorList>
    </citation>
    <scope>NUCLEOTIDE SEQUENCE [LARGE SCALE GENOMIC DNA]</scope>
    <source>
        <strain evidence="4">SLH14081</strain>
    </source>
</reference>
<name>A0A179UGL7_BLAGS</name>
<feature type="transmembrane region" description="Helical" evidence="2">
    <location>
        <begin position="111"/>
        <end position="131"/>
    </location>
</feature>
<dbReference type="AlphaFoldDB" id="A0A179UGL7"/>